<organism evidence="3 4">
    <name type="scientific">Rubellimicrobium roseum</name>
    <dbReference type="NCBI Taxonomy" id="687525"/>
    <lineage>
        <taxon>Bacteria</taxon>
        <taxon>Pseudomonadati</taxon>
        <taxon>Pseudomonadota</taxon>
        <taxon>Alphaproteobacteria</taxon>
        <taxon>Rhodobacterales</taxon>
        <taxon>Roseobacteraceae</taxon>
        <taxon>Rubellimicrobium</taxon>
    </lineage>
</organism>
<dbReference type="EMBL" id="VDFV01000003">
    <property type="protein sequence ID" value="TNC73839.1"/>
    <property type="molecule type" value="Genomic_DNA"/>
</dbReference>
<feature type="region of interest" description="Disordered" evidence="1">
    <location>
        <begin position="44"/>
        <end position="147"/>
    </location>
</feature>
<proteinExistence type="predicted"/>
<dbReference type="Proteomes" id="UP000305709">
    <property type="component" value="Unassembled WGS sequence"/>
</dbReference>
<keyword evidence="2" id="KW-0472">Membrane</keyword>
<reference evidence="3 4" key="1">
    <citation type="submission" date="2019-06" db="EMBL/GenBank/DDBJ databases">
        <authorList>
            <person name="Jiang L."/>
        </authorList>
    </citation>
    <scope>NUCLEOTIDE SEQUENCE [LARGE SCALE GENOMIC DNA]</scope>
    <source>
        <strain evidence="3 4">YIM 48858</strain>
    </source>
</reference>
<keyword evidence="4" id="KW-1185">Reference proteome</keyword>
<dbReference type="RefSeq" id="WP_139080523.1">
    <property type="nucleotide sequence ID" value="NZ_VDFV01000003.1"/>
</dbReference>
<feature type="compositionally biased region" description="Polar residues" evidence="1">
    <location>
        <begin position="100"/>
        <end position="123"/>
    </location>
</feature>
<evidence type="ECO:0000313" key="3">
    <source>
        <dbReference type="EMBL" id="TNC73839.1"/>
    </source>
</evidence>
<dbReference type="OrthoDB" id="7779177at2"/>
<gene>
    <name evidence="3" type="ORF">FHG71_05040</name>
</gene>
<feature type="compositionally biased region" description="Low complexity" evidence="1">
    <location>
        <begin position="81"/>
        <end position="99"/>
    </location>
</feature>
<protein>
    <submittedName>
        <fullName evidence="3">Uncharacterized protein</fullName>
    </submittedName>
</protein>
<evidence type="ECO:0000256" key="1">
    <source>
        <dbReference type="SAM" id="MobiDB-lite"/>
    </source>
</evidence>
<comment type="caution">
    <text evidence="3">The sequence shown here is derived from an EMBL/GenBank/DDBJ whole genome shotgun (WGS) entry which is preliminary data.</text>
</comment>
<keyword evidence="2" id="KW-1133">Transmembrane helix</keyword>
<evidence type="ECO:0000256" key="2">
    <source>
        <dbReference type="SAM" id="Phobius"/>
    </source>
</evidence>
<keyword evidence="2" id="KW-0812">Transmembrane</keyword>
<feature type="compositionally biased region" description="Polar residues" evidence="1">
    <location>
        <begin position="50"/>
        <end position="74"/>
    </location>
</feature>
<dbReference type="AlphaFoldDB" id="A0A5C4NN83"/>
<feature type="transmembrane region" description="Helical" evidence="2">
    <location>
        <begin position="21"/>
        <end position="41"/>
    </location>
</feature>
<accession>A0A5C4NN83</accession>
<sequence length="147" mass="14597">MSAPKTNIDKQTRRHRGPLQGMFAVVLFALVLLAILGFWAFGRGGDPQGAATQVQEGTGTTESGGANDAITANDSSEEEAGSGAATDPAADPTAVTVPSQTVTAPQTGQTGPVNPTTGDSTAAQPLDPVEEDGAATEGGAATDSATE</sequence>
<feature type="compositionally biased region" description="Low complexity" evidence="1">
    <location>
        <begin position="135"/>
        <end position="147"/>
    </location>
</feature>
<evidence type="ECO:0000313" key="4">
    <source>
        <dbReference type="Proteomes" id="UP000305709"/>
    </source>
</evidence>
<name>A0A5C4NN83_9RHOB</name>